<dbReference type="AlphaFoldDB" id="A0AAN9BH16"/>
<protein>
    <submittedName>
        <fullName evidence="1">Uncharacterized protein</fullName>
    </submittedName>
</protein>
<keyword evidence="2" id="KW-1185">Reference proteome</keyword>
<organism evidence="1 2">
    <name type="scientific">Littorina saxatilis</name>
    <dbReference type="NCBI Taxonomy" id="31220"/>
    <lineage>
        <taxon>Eukaryota</taxon>
        <taxon>Metazoa</taxon>
        <taxon>Spiralia</taxon>
        <taxon>Lophotrochozoa</taxon>
        <taxon>Mollusca</taxon>
        <taxon>Gastropoda</taxon>
        <taxon>Caenogastropoda</taxon>
        <taxon>Littorinimorpha</taxon>
        <taxon>Littorinoidea</taxon>
        <taxon>Littorinidae</taxon>
        <taxon>Littorina</taxon>
    </lineage>
</organism>
<name>A0AAN9BH16_9CAEN</name>
<dbReference type="EMBL" id="JBAMIC010000007">
    <property type="protein sequence ID" value="KAK7106046.1"/>
    <property type="molecule type" value="Genomic_DNA"/>
</dbReference>
<sequence length="857" mass="96527">MASGTKRRRSSKADSELGMSEEWRQDVLKWYADLHERAYFVPPVHMKRINYDVEHIAQQQVAVPRAAVEKTPKGTFEVNESDELEDHEQQRILHCLKKFCERGSAFAPGDNAEKVMFVLSQLQFTSYLAEPCFASAAKKLRRPQDLKKENKERGDFDILIIHRRYGLMAAEIKSVGTRFTGKPASQQSDDKTLVKRLKRIINQLDKSEDVLKHVTEDMQNKPRVTKTLMLPNITTSQLQRVLKNNSAIKQELCACFGIADTEDPVCLCLTSDQLSDRNSFWEVTDDVITGMDQWWKALMTSRGEDPAMTKDVYEELVARFAGPATTVEVFCPSAVSKASKVVRTEGEGVSETAARYMDFVLHQGQVQILNSGERLVYLTGPPGAGKTVMLILQAEKWLRDGHDVCVVSMSNESMAASLWMYHSLQTKCPSLKHKLHFHAELVEGKGKDDLVNNLASRAKDDHLYVIVDEVDSSEFTEFCDELVKRVENLHLWAARVGHDKIPDYFKEFSLCVPLRSPAAVIREILTSEIIHKYQQVREYQQNVFPHTDGPLLRELRHEGLGHSDDVMPRDCEACGTQLASVLKKELGVGEANQQTSASDCPDPLQYRDVFLLSLSGFTEGKPGIITGLRQAGVPVTLLDFQATLTANERVTSVATMKDDCVVATDSRYITGLERKIVAWIQPSESDSLSVHFDRLVAFSRTSGQLITITTPRPPEQAMAQNARTMLEEIQGCTSYEEKEEKILQRAGSHITEEVTRAVDSVLQVYVLQNMGEEEEEIRHSIFFDLRQGFGTVERGERIVTARFAGIFTIRADDLPIILSPDVMQVMMLFTQGRIQAEVNNSAALLKFHEFAKKAFGL</sequence>
<comment type="caution">
    <text evidence="1">The sequence shown here is derived from an EMBL/GenBank/DDBJ whole genome shotgun (WGS) entry which is preliminary data.</text>
</comment>
<evidence type="ECO:0000313" key="2">
    <source>
        <dbReference type="Proteomes" id="UP001374579"/>
    </source>
</evidence>
<evidence type="ECO:0000313" key="1">
    <source>
        <dbReference type="EMBL" id="KAK7106046.1"/>
    </source>
</evidence>
<gene>
    <name evidence="1" type="ORF">V1264_017348</name>
</gene>
<dbReference type="Proteomes" id="UP001374579">
    <property type="component" value="Unassembled WGS sequence"/>
</dbReference>
<proteinExistence type="predicted"/>
<dbReference type="Pfam" id="PF13604">
    <property type="entry name" value="AAA_30"/>
    <property type="match status" value="1"/>
</dbReference>
<dbReference type="InterPro" id="IPR027417">
    <property type="entry name" value="P-loop_NTPase"/>
</dbReference>
<reference evidence="1 2" key="1">
    <citation type="submission" date="2024-02" db="EMBL/GenBank/DDBJ databases">
        <title>Chromosome-scale genome assembly of the rough periwinkle Littorina saxatilis.</title>
        <authorList>
            <person name="De Jode A."/>
            <person name="Faria R."/>
            <person name="Formenti G."/>
            <person name="Sims Y."/>
            <person name="Smith T.P."/>
            <person name="Tracey A."/>
            <person name="Wood J.M.D."/>
            <person name="Zagrodzka Z.B."/>
            <person name="Johannesson K."/>
            <person name="Butlin R.K."/>
            <person name="Leder E.H."/>
        </authorList>
    </citation>
    <scope>NUCLEOTIDE SEQUENCE [LARGE SCALE GENOMIC DNA]</scope>
    <source>
        <strain evidence="1">Snail1</strain>
        <tissue evidence="1">Muscle</tissue>
    </source>
</reference>
<dbReference type="Gene3D" id="3.40.50.300">
    <property type="entry name" value="P-loop containing nucleotide triphosphate hydrolases"/>
    <property type="match status" value="1"/>
</dbReference>
<dbReference type="SUPFAM" id="SSF52540">
    <property type="entry name" value="P-loop containing nucleoside triphosphate hydrolases"/>
    <property type="match status" value="1"/>
</dbReference>
<accession>A0AAN9BH16</accession>